<proteinExistence type="predicted"/>
<dbReference type="InterPro" id="IPR012677">
    <property type="entry name" value="Nucleotide-bd_a/b_plait_sf"/>
</dbReference>
<feature type="compositionally biased region" description="Basic and acidic residues" evidence="3">
    <location>
        <begin position="44"/>
        <end position="55"/>
    </location>
</feature>
<evidence type="ECO:0000259" key="4">
    <source>
        <dbReference type="PROSITE" id="PS50102"/>
    </source>
</evidence>
<evidence type="ECO:0000256" key="3">
    <source>
        <dbReference type="SAM" id="MobiDB-lite"/>
    </source>
</evidence>
<accession>A0A833RG76</accession>
<reference evidence="5" key="1">
    <citation type="submission" date="2020-01" db="EMBL/GenBank/DDBJ databases">
        <title>Genome sequence of Kobresia littledalei, the first chromosome-level genome in the family Cyperaceae.</title>
        <authorList>
            <person name="Qu G."/>
        </authorList>
    </citation>
    <scope>NUCLEOTIDE SEQUENCE</scope>
    <source>
        <strain evidence="5">C.B.Clarke</strain>
        <tissue evidence="5">Leaf</tissue>
    </source>
</reference>
<organism evidence="5 6">
    <name type="scientific">Carex littledalei</name>
    <dbReference type="NCBI Taxonomy" id="544730"/>
    <lineage>
        <taxon>Eukaryota</taxon>
        <taxon>Viridiplantae</taxon>
        <taxon>Streptophyta</taxon>
        <taxon>Embryophyta</taxon>
        <taxon>Tracheophyta</taxon>
        <taxon>Spermatophyta</taxon>
        <taxon>Magnoliopsida</taxon>
        <taxon>Liliopsida</taxon>
        <taxon>Poales</taxon>
        <taxon>Cyperaceae</taxon>
        <taxon>Cyperoideae</taxon>
        <taxon>Cariceae</taxon>
        <taxon>Carex</taxon>
        <taxon>Carex subgen. Euthyceras</taxon>
    </lineage>
</organism>
<evidence type="ECO:0000313" key="5">
    <source>
        <dbReference type="EMBL" id="KAF3340442.1"/>
    </source>
</evidence>
<dbReference type="GO" id="GO:0003723">
    <property type="term" value="F:RNA binding"/>
    <property type="evidence" value="ECO:0007669"/>
    <property type="project" value="UniProtKB-UniRule"/>
</dbReference>
<evidence type="ECO:0000256" key="1">
    <source>
        <dbReference type="ARBA" id="ARBA00022884"/>
    </source>
</evidence>
<feature type="region of interest" description="Disordered" evidence="3">
    <location>
        <begin position="1"/>
        <end position="63"/>
    </location>
</feature>
<gene>
    <name evidence="5" type="ORF">FCM35_KLT16213</name>
</gene>
<dbReference type="OrthoDB" id="3800936at2759"/>
<dbReference type="Proteomes" id="UP000623129">
    <property type="component" value="Unassembled WGS sequence"/>
</dbReference>
<evidence type="ECO:0000256" key="2">
    <source>
        <dbReference type="PROSITE-ProRule" id="PRU00176"/>
    </source>
</evidence>
<feature type="domain" description="RRM" evidence="4">
    <location>
        <begin position="288"/>
        <end position="364"/>
    </location>
</feature>
<dbReference type="PANTHER" id="PTHR21245">
    <property type="entry name" value="HETEROGENEOUS NUCLEAR RIBONUCLEOPROTEIN"/>
    <property type="match status" value="1"/>
</dbReference>
<sequence>MMIEHHGEIVESSQLETVGENGGEATGDIPNLALGRVNDTESISDEKEGKAKQLEEVGDDEEEEYYLIEEIVEEGEEEADIGESECVPTGEDLKEDEEHRQVVKKQCKRKEYEVFVGGLHRFASKDDIHEVFSQVGEVKSIRMAMDRWSNKNRGYAFVRYRTVEQARHALTELKNPLVHGKRCVVTASRENDTLFVGNICKTWSQELFKDKLKSYGVVNYKEVVLIQDNRYRGANKGFAFLEFWSLAQATWAYVRLHKSNVVFGTDHAAKVSFAVFDKSEREITFQAKTVFLNGVPPTWDEDWIRSCLQRYGFIESVKLARDMNTAKRPDFGYVTFDTHNSARRCIQGINAGGLGKGHHKVRAEAQFCRPRNPRSNWNVKGIRDVCSKAKSTHYLHFSPSPQKLDRAPAHIPKGIAEIRVLPTRDCGLKRPLGLSDRNQVSVSKKPRRMVSFHRSPRRMLQDQDCCVKRNAREHIDAEYNSHVIVERRHSTSCEHVYSDRHSHAYNEYFRRDPHDLQHDIDGCYCEFPKRMDCSPDINEDLSIRRSKLWFDYDARSSRCAPCDMSSSRNRRELSNVASGTGSSIYFRDKMYRGSDDLSYYRGSDGAGDFHGAYISSSSRDSKYYTQRSDGGGNSYLSFHEHNSCCNSTSRG</sequence>
<keyword evidence="1 2" id="KW-0694">RNA-binding</keyword>
<dbReference type="CDD" id="cd00590">
    <property type="entry name" value="RRM_SF"/>
    <property type="match status" value="2"/>
</dbReference>
<feature type="domain" description="RRM" evidence="4">
    <location>
        <begin position="112"/>
        <end position="190"/>
    </location>
</feature>
<dbReference type="InterPro" id="IPR000504">
    <property type="entry name" value="RRM_dom"/>
</dbReference>
<dbReference type="Gene3D" id="3.30.70.330">
    <property type="match status" value="3"/>
</dbReference>
<dbReference type="InterPro" id="IPR035979">
    <property type="entry name" value="RBD_domain_sf"/>
</dbReference>
<dbReference type="SUPFAM" id="SSF54928">
    <property type="entry name" value="RNA-binding domain, RBD"/>
    <property type="match status" value="2"/>
</dbReference>
<comment type="caution">
    <text evidence="5">The sequence shown here is derived from an EMBL/GenBank/DDBJ whole genome shotgun (WGS) entry which is preliminary data.</text>
</comment>
<evidence type="ECO:0000313" key="6">
    <source>
        <dbReference type="Proteomes" id="UP000623129"/>
    </source>
</evidence>
<dbReference type="SMART" id="SM00360">
    <property type="entry name" value="RRM"/>
    <property type="match status" value="3"/>
</dbReference>
<dbReference type="Pfam" id="PF00076">
    <property type="entry name" value="RRM_1"/>
    <property type="match status" value="3"/>
</dbReference>
<dbReference type="EMBL" id="SWLB01000003">
    <property type="protein sequence ID" value="KAF3340442.1"/>
    <property type="molecule type" value="Genomic_DNA"/>
</dbReference>
<feature type="domain" description="RRM" evidence="4">
    <location>
        <begin position="192"/>
        <end position="276"/>
    </location>
</feature>
<dbReference type="PROSITE" id="PS50102">
    <property type="entry name" value="RRM"/>
    <property type="match status" value="3"/>
</dbReference>
<keyword evidence="6" id="KW-1185">Reference proteome</keyword>
<name>A0A833RG76_9POAL</name>
<protein>
    <submittedName>
        <fullName evidence="5">Polyadenylate-binding protein</fullName>
    </submittedName>
</protein>
<dbReference type="AlphaFoldDB" id="A0A833RG76"/>